<feature type="chain" id="PRO_5042121876" evidence="1">
    <location>
        <begin position="22"/>
        <end position="95"/>
    </location>
</feature>
<comment type="caution">
    <text evidence="2">The sequence shown here is derived from an EMBL/GenBank/DDBJ whole genome shotgun (WGS) entry which is preliminary data.</text>
</comment>
<protein>
    <submittedName>
        <fullName evidence="2">Uncharacterized protein</fullName>
    </submittedName>
</protein>
<feature type="signal peptide" evidence="1">
    <location>
        <begin position="1"/>
        <end position="21"/>
    </location>
</feature>
<gene>
    <name evidence="2" type="ORF">DdX_17837</name>
</gene>
<evidence type="ECO:0000313" key="3">
    <source>
        <dbReference type="Proteomes" id="UP001201812"/>
    </source>
</evidence>
<evidence type="ECO:0000313" key="2">
    <source>
        <dbReference type="EMBL" id="KAI1698557.1"/>
    </source>
</evidence>
<organism evidence="2 3">
    <name type="scientific">Ditylenchus destructor</name>
    <dbReference type="NCBI Taxonomy" id="166010"/>
    <lineage>
        <taxon>Eukaryota</taxon>
        <taxon>Metazoa</taxon>
        <taxon>Ecdysozoa</taxon>
        <taxon>Nematoda</taxon>
        <taxon>Chromadorea</taxon>
        <taxon>Rhabditida</taxon>
        <taxon>Tylenchina</taxon>
        <taxon>Tylenchomorpha</taxon>
        <taxon>Sphaerularioidea</taxon>
        <taxon>Anguinidae</taxon>
        <taxon>Anguininae</taxon>
        <taxon>Ditylenchus</taxon>
    </lineage>
</organism>
<proteinExistence type="predicted"/>
<evidence type="ECO:0000256" key="1">
    <source>
        <dbReference type="SAM" id="SignalP"/>
    </source>
</evidence>
<keyword evidence="1" id="KW-0732">Signal</keyword>
<sequence>MKACFLTALLVCALMAGVLVGQEVPPEVAEFCSKCPKGDISKCVEEDGEWKCRTGLSSKRISEQQKTAIVGKADLATFSLVSDTLFCCLIFSEFS</sequence>
<name>A0AAD4MKZ7_9BILA</name>
<dbReference type="Proteomes" id="UP001201812">
    <property type="component" value="Unassembled WGS sequence"/>
</dbReference>
<accession>A0AAD4MKZ7</accession>
<dbReference type="EMBL" id="JAKKPZ010000213">
    <property type="protein sequence ID" value="KAI1698557.1"/>
    <property type="molecule type" value="Genomic_DNA"/>
</dbReference>
<dbReference type="AlphaFoldDB" id="A0AAD4MKZ7"/>
<keyword evidence="3" id="KW-1185">Reference proteome</keyword>
<reference evidence="2" key="1">
    <citation type="submission" date="2022-01" db="EMBL/GenBank/DDBJ databases">
        <title>Genome Sequence Resource for Two Populations of Ditylenchus destructor, the Migratory Endoparasitic Phytonematode.</title>
        <authorList>
            <person name="Zhang H."/>
            <person name="Lin R."/>
            <person name="Xie B."/>
        </authorList>
    </citation>
    <scope>NUCLEOTIDE SEQUENCE</scope>
    <source>
        <strain evidence="2">BazhouSP</strain>
    </source>
</reference>